<evidence type="ECO:0000256" key="1">
    <source>
        <dbReference type="SAM" id="MobiDB-lite"/>
    </source>
</evidence>
<dbReference type="Proteomes" id="UP000629468">
    <property type="component" value="Unassembled WGS sequence"/>
</dbReference>
<evidence type="ECO:0000313" key="3">
    <source>
        <dbReference type="EMBL" id="KAF7782828.1"/>
    </source>
</evidence>
<name>A0A8H7F8S6_AGABI</name>
<reference evidence="3 4" key="1">
    <citation type="journal article" name="Sci. Rep.">
        <title>Telomere-to-telomere assembled and centromere annotated genomes of the two main subspecies of the button mushroom Agaricus bisporus reveal especially polymorphic chromosome ends.</title>
        <authorList>
            <person name="Sonnenberg A.S.M."/>
            <person name="Sedaghat-Telgerd N."/>
            <person name="Lavrijssen B."/>
            <person name="Ohm R.A."/>
            <person name="Hendrickx P.M."/>
            <person name="Scholtmeijer K."/>
            <person name="Baars J.J.P."/>
            <person name="van Peer A."/>
        </authorList>
    </citation>
    <scope>NUCLEOTIDE SEQUENCE [LARGE SCALE GENOMIC DNA]</scope>
    <source>
        <strain evidence="3 4">H119_p4</strain>
    </source>
</reference>
<gene>
    <name evidence="3" type="ORF">Agabi119p4_2204</name>
</gene>
<evidence type="ECO:0000313" key="4">
    <source>
        <dbReference type="Proteomes" id="UP000629468"/>
    </source>
</evidence>
<feature type="region of interest" description="Disordered" evidence="1">
    <location>
        <begin position="44"/>
        <end position="64"/>
    </location>
</feature>
<sequence length="426" mass="49697">MFSPLLHGPRTFKSTIYLFVFLIVLYLIYIETTLPGYNRRLTTPPNHVSSSPSTAPPLALKPTSPPAEPRILLVSALFPLAKSKHSHEDYENWLGKFLKSITTPVYFYAPPSLSSMILSLRGSLPIYINTTFNSPFDISPLRGLENAYEHFHTIDREASYHNPELYAVWNAKPWLLDSAIKHLEEEKGEVYDYAFWNDAGSFRYDHVYTEWPNPSRVEEVWNIGVERVVEAGGFTESRGKMKNHLLFFPFTGMFGWAKRYWKEDDGPVDMDISEGSFFGGSPSTVSWWSETYYIYHDYYLRKGYFVGKDQTLINALFLLFPERVFGIWLDNPDATRIGIPGFDVGSMGKCGPPWWYYQWFLADGEERSVMSEKWLKDSNDYKSWLWQGWEWWNQRQECRSTRVFWLKDKLLGVFGRGWTVNRNVIV</sequence>
<dbReference type="EMBL" id="JABXXO010000003">
    <property type="protein sequence ID" value="KAF7782828.1"/>
    <property type="molecule type" value="Genomic_DNA"/>
</dbReference>
<dbReference type="AlphaFoldDB" id="A0A8H7F8S6"/>
<accession>A0A8H7F8S6</accession>
<keyword evidence="2" id="KW-0812">Transmembrane</keyword>
<keyword evidence="2" id="KW-0472">Membrane</keyword>
<proteinExistence type="predicted"/>
<evidence type="ECO:0000256" key="2">
    <source>
        <dbReference type="SAM" id="Phobius"/>
    </source>
</evidence>
<keyword evidence="2" id="KW-1133">Transmembrane helix</keyword>
<comment type="caution">
    <text evidence="3">The sequence shown here is derived from an EMBL/GenBank/DDBJ whole genome shotgun (WGS) entry which is preliminary data.</text>
</comment>
<organism evidence="3 4">
    <name type="scientific">Agaricus bisporus var. burnettii</name>
    <dbReference type="NCBI Taxonomy" id="192524"/>
    <lineage>
        <taxon>Eukaryota</taxon>
        <taxon>Fungi</taxon>
        <taxon>Dikarya</taxon>
        <taxon>Basidiomycota</taxon>
        <taxon>Agaricomycotina</taxon>
        <taxon>Agaricomycetes</taxon>
        <taxon>Agaricomycetidae</taxon>
        <taxon>Agaricales</taxon>
        <taxon>Agaricineae</taxon>
        <taxon>Agaricaceae</taxon>
        <taxon>Agaricus</taxon>
    </lineage>
</organism>
<feature type="transmembrane region" description="Helical" evidence="2">
    <location>
        <begin position="12"/>
        <end position="30"/>
    </location>
</feature>
<feature type="compositionally biased region" description="Low complexity" evidence="1">
    <location>
        <begin position="49"/>
        <end position="62"/>
    </location>
</feature>
<protein>
    <submittedName>
        <fullName evidence="3">Uncharacterized protein</fullName>
    </submittedName>
</protein>